<feature type="compositionally biased region" description="Polar residues" evidence="8">
    <location>
        <begin position="32"/>
        <end position="43"/>
    </location>
</feature>
<dbReference type="GO" id="GO:0016706">
    <property type="term" value="F:2-oxoglutarate-dependent dioxygenase activity"/>
    <property type="evidence" value="ECO:0007669"/>
    <property type="project" value="UniProtKB-UniRule"/>
</dbReference>
<dbReference type="InterPro" id="IPR044862">
    <property type="entry name" value="Pro_4_hyd_alph_FE2OG_OXY"/>
</dbReference>
<reference evidence="10 11" key="1">
    <citation type="submission" date="2018-09" db="EMBL/GenBank/DDBJ databases">
        <title>Sphingomonas sp. DAC4.</title>
        <authorList>
            <person name="Seo T."/>
        </authorList>
    </citation>
    <scope>NUCLEOTIDE SEQUENCE [LARGE SCALE GENOMIC DNA]</scope>
    <source>
        <strain evidence="10 11">DAC4</strain>
    </source>
</reference>
<evidence type="ECO:0000256" key="1">
    <source>
        <dbReference type="ARBA" id="ARBA00001961"/>
    </source>
</evidence>
<evidence type="ECO:0000256" key="3">
    <source>
        <dbReference type="ARBA" id="ARBA00022896"/>
    </source>
</evidence>
<dbReference type="NCBIfam" id="NF003974">
    <property type="entry name" value="PRK05467.1-3"/>
    <property type="match status" value="1"/>
</dbReference>
<evidence type="ECO:0000256" key="5">
    <source>
        <dbReference type="ARBA" id="ARBA00023002"/>
    </source>
</evidence>
<dbReference type="SMART" id="SM00702">
    <property type="entry name" value="P4Hc"/>
    <property type="match status" value="1"/>
</dbReference>
<feature type="binding site" evidence="7">
    <location>
        <position position="94"/>
    </location>
    <ligand>
        <name>Fe cation</name>
        <dbReference type="ChEBI" id="CHEBI:24875"/>
    </ligand>
</feature>
<evidence type="ECO:0000256" key="2">
    <source>
        <dbReference type="ARBA" id="ARBA00022723"/>
    </source>
</evidence>
<comment type="caution">
    <text evidence="10">The sequence shown here is derived from an EMBL/GenBank/DDBJ whole genome shotgun (WGS) entry which is preliminary data.</text>
</comment>
<dbReference type="AlphaFoldDB" id="A0A418Q2Y1"/>
<dbReference type="InterPro" id="IPR005123">
    <property type="entry name" value="Oxoglu/Fe-dep_dioxygenase_dom"/>
</dbReference>
<feature type="region of interest" description="Disordered" evidence="8">
    <location>
        <begin position="29"/>
        <end position="48"/>
    </location>
</feature>
<dbReference type="InterPro" id="IPR006620">
    <property type="entry name" value="Pro_4_hyd_alph"/>
</dbReference>
<dbReference type="OrthoDB" id="9812472at2"/>
<dbReference type="PANTHER" id="PTHR41536">
    <property type="entry name" value="PKHD-TYPE HYDROXYLASE YBIX"/>
    <property type="match status" value="1"/>
</dbReference>
<sequence>MYRVLQLLDEREIAECRKIAAETPFIDGRISNPHNKAKNNQQLHDADAGQRSSQLLMQAFTRSPEFREFAFPLKIAPPLMTRYQPGMSYGAHADAAFIQIGSTLIRSDLSCTVFLNDPASYEGGALHVRLGDSSLRFKLQPGEAIIYPSDTFHEVEPVTKGERLVAITFIESQVSDPFRRNLLFDLNEVAALEGLNMAPENFSRLQLVQQCLLRHWADKP</sequence>
<dbReference type="Gene3D" id="2.60.120.620">
    <property type="entry name" value="q2cbj1_9rhob like domain"/>
    <property type="match status" value="1"/>
</dbReference>
<name>A0A418Q2Y1_9SPHN</name>
<dbReference type="GO" id="GO:0005506">
    <property type="term" value="F:iron ion binding"/>
    <property type="evidence" value="ECO:0007669"/>
    <property type="project" value="UniProtKB-UniRule"/>
</dbReference>
<feature type="binding site" evidence="7">
    <location>
        <position position="92"/>
    </location>
    <ligand>
        <name>Fe cation</name>
        <dbReference type="ChEBI" id="CHEBI:24875"/>
    </ligand>
</feature>
<feature type="binding site" evidence="7">
    <location>
        <position position="153"/>
    </location>
    <ligand>
        <name>Fe cation</name>
        <dbReference type="ChEBI" id="CHEBI:24875"/>
    </ligand>
</feature>
<comment type="cofactor">
    <cofactor evidence="1 7">
        <name>L-ascorbate</name>
        <dbReference type="ChEBI" id="CHEBI:38290"/>
    </cofactor>
</comment>
<dbReference type="GO" id="GO:0006879">
    <property type="term" value="P:intracellular iron ion homeostasis"/>
    <property type="evidence" value="ECO:0007669"/>
    <property type="project" value="TreeGrafter"/>
</dbReference>
<dbReference type="GO" id="GO:0031418">
    <property type="term" value="F:L-ascorbic acid binding"/>
    <property type="evidence" value="ECO:0007669"/>
    <property type="project" value="UniProtKB-KW"/>
</dbReference>
<evidence type="ECO:0000256" key="7">
    <source>
        <dbReference type="HAMAP-Rule" id="MF_00657"/>
    </source>
</evidence>
<evidence type="ECO:0000256" key="8">
    <source>
        <dbReference type="SAM" id="MobiDB-lite"/>
    </source>
</evidence>
<dbReference type="PANTHER" id="PTHR41536:SF1">
    <property type="entry name" value="PKHD-TYPE HYDROXYLASE YBIX"/>
    <property type="match status" value="1"/>
</dbReference>
<comment type="cofactor">
    <cofactor evidence="7">
        <name>Fe(2+)</name>
        <dbReference type="ChEBI" id="CHEBI:29033"/>
    </cofactor>
    <text evidence="7">Binds 1 Fe(2+) ion per subunit.</text>
</comment>
<feature type="domain" description="Fe2OG dioxygenase" evidence="9">
    <location>
        <begin position="74"/>
        <end position="172"/>
    </location>
</feature>
<dbReference type="EMBL" id="QXTF01000001">
    <property type="protein sequence ID" value="RIX32325.1"/>
    <property type="molecule type" value="Genomic_DNA"/>
</dbReference>
<dbReference type="Proteomes" id="UP000285023">
    <property type="component" value="Unassembled WGS sequence"/>
</dbReference>
<keyword evidence="11" id="KW-1185">Reference proteome</keyword>
<dbReference type="HAMAP" id="MF_00657">
    <property type="entry name" value="Hydroxyl_YbiX"/>
    <property type="match status" value="1"/>
</dbReference>
<organism evidence="10 11">
    <name type="scientific">Sphingomonas edaphi</name>
    <dbReference type="NCBI Taxonomy" id="2315689"/>
    <lineage>
        <taxon>Bacteria</taxon>
        <taxon>Pseudomonadati</taxon>
        <taxon>Pseudomonadota</taxon>
        <taxon>Alphaproteobacteria</taxon>
        <taxon>Sphingomonadales</taxon>
        <taxon>Sphingomonadaceae</taxon>
        <taxon>Sphingomonas</taxon>
    </lineage>
</organism>
<keyword evidence="4 7" id="KW-0223">Dioxygenase</keyword>
<evidence type="ECO:0000256" key="4">
    <source>
        <dbReference type="ARBA" id="ARBA00022964"/>
    </source>
</evidence>
<feature type="binding site" evidence="7">
    <location>
        <position position="163"/>
    </location>
    <ligand>
        <name>2-oxoglutarate</name>
        <dbReference type="ChEBI" id="CHEBI:16810"/>
    </ligand>
</feature>
<keyword evidence="3 7" id="KW-0847">Vitamin C</keyword>
<keyword evidence="2 7" id="KW-0479">Metal-binding</keyword>
<keyword evidence="6 7" id="KW-0408">Iron</keyword>
<proteinExistence type="inferred from homology"/>
<dbReference type="PROSITE" id="PS51471">
    <property type="entry name" value="FE2OG_OXY"/>
    <property type="match status" value="1"/>
</dbReference>
<dbReference type="Pfam" id="PF13640">
    <property type="entry name" value="2OG-FeII_Oxy_3"/>
    <property type="match status" value="1"/>
</dbReference>
<dbReference type="InterPro" id="IPR023550">
    <property type="entry name" value="PKHD_hydroxylase"/>
</dbReference>
<evidence type="ECO:0000256" key="6">
    <source>
        <dbReference type="ARBA" id="ARBA00023004"/>
    </source>
</evidence>
<keyword evidence="5 7" id="KW-0560">Oxidoreductase</keyword>
<gene>
    <name evidence="10" type="ORF">D3M59_05070</name>
</gene>
<dbReference type="RefSeq" id="WP_119532159.1">
    <property type="nucleotide sequence ID" value="NZ_QXTF01000001.1"/>
</dbReference>
<evidence type="ECO:0000259" key="9">
    <source>
        <dbReference type="PROSITE" id="PS51471"/>
    </source>
</evidence>
<evidence type="ECO:0000313" key="11">
    <source>
        <dbReference type="Proteomes" id="UP000285023"/>
    </source>
</evidence>
<accession>A0A418Q2Y1</accession>
<dbReference type="GO" id="GO:0006974">
    <property type="term" value="P:DNA damage response"/>
    <property type="evidence" value="ECO:0007669"/>
    <property type="project" value="TreeGrafter"/>
</dbReference>
<evidence type="ECO:0000313" key="10">
    <source>
        <dbReference type="EMBL" id="RIX32325.1"/>
    </source>
</evidence>
<protein>
    <submittedName>
        <fullName evidence="10">Fe2+-dependent dioxygenase</fullName>
    </submittedName>
</protein>